<dbReference type="RefSeq" id="WP_317626346.1">
    <property type="nucleotide sequence ID" value="NZ_JANFFA010000003.1"/>
</dbReference>
<organism evidence="1 2">
    <name type="scientific">Rhodalgimonas zhirmunskyi</name>
    <dbReference type="NCBI Taxonomy" id="2964767"/>
    <lineage>
        <taxon>Bacteria</taxon>
        <taxon>Pseudomonadati</taxon>
        <taxon>Pseudomonadota</taxon>
        <taxon>Alphaproteobacteria</taxon>
        <taxon>Rhodobacterales</taxon>
        <taxon>Roseobacteraceae</taxon>
        <taxon>Rhodalgimonas</taxon>
    </lineage>
</organism>
<keyword evidence="2" id="KW-1185">Reference proteome</keyword>
<gene>
    <name evidence="1" type="ORF">NOI20_11480</name>
</gene>
<dbReference type="EMBL" id="JANFFA010000003">
    <property type="protein sequence ID" value="MDQ2094733.1"/>
    <property type="molecule type" value="Genomic_DNA"/>
</dbReference>
<comment type="caution">
    <text evidence="1">The sequence shown here is derived from an EMBL/GenBank/DDBJ whole genome shotgun (WGS) entry which is preliminary data.</text>
</comment>
<sequence>MTWIKPSFDLPLRQVVHRKSACHKRVTKMLMFSVFCCVVKLLLSENNSLIMCLKIGQINEAGRKQGKFPDALKLLSDLSTGMVDALALASRHAALQHRERIS</sequence>
<accession>A0AAJ1X4Z3</accession>
<reference evidence="1" key="1">
    <citation type="submission" date="2022-07" db="EMBL/GenBank/DDBJ databases">
        <authorList>
            <person name="Otstavnykh N."/>
            <person name="Isaeva M."/>
            <person name="Bystritskaya E."/>
        </authorList>
    </citation>
    <scope>NUCLEOTIDE SEQUENCE</scope>
    <source>
        <strain evidence="1">10Alg 79</strain>
    </source>
</reference>
<evidence type="ECO:0000313" key="1">
    <source>
        <dbReference type="EMBL" id="MDQ2094733.1"/>
    </source>
</evidence>
<dbReference type="Proteomes" id="UP001227162">
    <property type="component" value="Unassembled WGS sequence"/>
</dbReference>
<evidence type="ECO:0000313" key="2">
    <source>
        <dbReference type="Proteomes" id="UP001227162"/>
    </source>
</evidence>
<dbReference type="AlphaFoldDB" id="A0AAJ1X4Z3"/>
<protein>
    <submittedName>
        <fullName evidence="1">Uncharacterized protein</fullName>
    </submittedName>
</protein>
<name>A0AAJ1X4Z3_9RHOB</name>
<reference evidence="1" key="2">
    <citation type="submission" date="2023-04" db="EMBL/GenBank/DDBJ databases">
        <title>'Rhodoalgimonas zhirmunskyi' gen. nov., isolated from a red alga.</title>
        <authorList>
            <person name="Nedashkovskaya O.I."/>
            <person name="Otstavnykh N.Y."/>
            <person name="Bystritskaya E.P."/>
            <person name="Balabanova L.A."/>
            <person name="Isaeva M.P."/>
        </authorList>
    </citation>
    <scope>NUCLEOTIDE SEQUENCE</scope>
    <source>
        <strain evidence="1">10Alg 79</strain>
    </source>
</reference>
<proteinExistence type="predicted"/>